<evidence type="ECO:0000313" key="4">
    <source>
        <dbReference type="Proteomes" id="UP000607653"/>
    </source>
</evidence>
<feature type="region of interest" description="Disordered" evidence="1">
    <location>
        <begin position="268"/>
        <end position="292"/>
    </location>
</feature>
<comment type="caution">
    <text evidence="3">The sequence shown here is derived from an EMBL/GenBank/DDBJ whole genome shotgun (WGS) entry which is preliminary data.</text>
</comment>
<accession>A0A822ZQ88</accession>
<dbReference type="InterPro" id="IPR004158">
    <property type="entry name" value="DUF247_pln"/>
</dbReference>
<evidence type="ECO:0000256" key="2">
    <source>
        <dbReference type="SAM" id="Phobius"/>
    </source>
</evidence>
<gene>
    <name evidence="3" type="ORF">HUJ06_003326</name>
</gene>
<feature type="region of interest" description="Disordered" evidence="1">
    <location>
        <begin position="357"/>
        <end position="378"/>
    </location>
</feature>
<dbReference type="PANTHER" id="PTHR31549:SF23">
    <property type="entry name" value="OS03G0591600 PROTEIN"/>
    <property type="match status" value="1"/>
</dbReference>
<evidence type="ECO:0000256" key="1">
    <source>
        <dbReference type="SAM" id="MobiDB-lite"/>
    </source>
</evidence>
<dbReference type="Proteomes" id="UP000607653">
    <property type="component" value="Unassembled WGS sequence"/>
</dbReference>
<proteinExistence type="predicted"/>
<keyword evidence="2" id="KW-0812">Transmembrane</keyword>
<organism evidence="3 4">
    <name type="scientific">Nelumbo nucifera</name>
    <name type="common">Sacred lotus</name>
    <dbReference type="NCBI Taxonomy" id="4432"/>
    <lineage>
        <taxon>Eukaryota</taxon>
        <taxon>Viridiplantae</taxon>
        <taxon>Streptophyta</taxon>
        <taxon>Embryophyta</taxon>
        <taxon>Tracheophyta</taxon>
        <taxon>Spermatophyta</taxon>
        <taxon>Magnoliopsida</taxon>
        <taxon>Proteales</taxon>
        <taxon>Nelumbonaceae</taxon>
        <taxon>Nelumbo</taxon>
    </lineage>
</organism>
<dbReference type="Pfam" id="PF03140">
    <property type="entry name" value="DUF247"/>
    <property type="match status" value="1"/>
</dbReference>
<protein>
    <submittedName>
        <fullName evidence="3">Uncharacterized protein</fullName>
    </submittedName>
</protein>
<keyword evidence="4" id="KW-1185">Reference proteome</keyword>
<dbReference type="AlphaFoldDB" id="A0A822ZQ88"/>
<reference evidence="3 4" key="1">
    <citation type="journal article" date="2020" name="Mol. Biol. Evol.">
        <title>Distinct Expression and Methylation Patterns for Genes with Different Fates following a Single Whole-Genome Duplication in Flowering Plants.</title>
        <authorList>
            <person name="Shi T."/>
            <person name="Rahmani R.S."/>
            <person name="Gugger P.F."/>
            <person name="Wang M."/>
            <person name="Li H."/>
            <person name="Zhang Y."/>
            <person name="Li Z."/>
            <person name="Wang Q."/>
            <person name="Van de Peer Y."/>
            <person name="Marchal K."/>
            <person name="Chen J."/>
        </authorList>
    </citation>
    <scope>NUCLEOTIDE SEQUENCE [LARGE SCALE GENOMIC DNA]</scope>
    <source>
        <tissue evidence="3">Leaf</tissue>
    </source>
</reference>
<keyword evidence="2" id="KW-0472">Membrane</keyword>
<dbReference type="PANTHER" id="PTHR31549">
    <property type="entry name" value="PROTEIN, PUTATIVE (DUF247)-RELATED-RELATED"/>
    <property type="match status" value="1"/>
</dbReference>
<name>A0A822ZQ88_NELNU</name>
<dbReference type="EMBL" id="DUZY01000007">
    <property type="protein sequence ID" value="DAD45096.1"/>
    <property type="molecule type" value="Genomic_DNA"/>
</dbReference>
<keyword evidence="2" id="KW-1133">Transmembrane helix</keyword>
<evidence type="ECO:0000313" key="3">
    <source>
        <dbReference type="EMBL" id="DAD45096.1"/>
    </source>
</evidence>
<feature type="transmembrane region" description="Helical" evidence="2">
    <location>
        <begin position="531"/>
        <end position="554"/>
    </location>
</feature>
<sequence>MSSTSSPTSSPENPIRSNSNSNAEWIMIIRHMLKKEPEDDHASIFIVPKTLKSTKPDSYIPQHVTLGPYHYRRPELYEMVRYKHAAVRTTHKQLHSIGFEELVEEFKKQEPRIRSSYHKYLDFDRETLAWMMAVDASFLLEFLHINAVRKGSRNLTKVSSGMAYFIDYARTKSDYNPILRDIVMLENQIPLFLLKKILDYQCLSPEIDADDVLYSILMDLCKELSPLKMIHNFQRTRKRVSFSEHFHHLLDFLYSTIVPRLNKEQHSEIDEVVDGDEGSNNPAGDGRKEETFKNCGPVKQVLEFIWKMLSNVNKGPMHSVTKVLASKPVKVVLQLPWEILSRLPGFAILKQPAELFSQGDGDGNPEDDDSSSTNSVDRPPLIEEITIPSVTELHKCGVRFSPTNGDITTISFDVKRVTFHLPKISLDVNTEVVLRNLVAYETSAASGPLIFTRYTELMTGIIDTKEDAELLRERGIILNRLKSDEEVANLWNGMSKSVKLTKVELFDKVIEDVNKYYGSRWKVKAKKFLKAYVFGSWQLLTLLAALMLLLLMTLQAFCSVYSCPRIFNVNTTIEEE</sequence>